<dbReference type="RefSeq" id="WP_260998281.1">
    <property type="nucleotide sequence ID" value="NZ_CP054475.1"/>
</dbReference>
<proteinExistence type="predicted"/>
<reference evidence="2" key="1">
    <citation type="submission" date="2020-06" db="EMBL/GenBank/DDBJ databases">
        <title>Thalassolituus marinus alknpb1M-1, a hydrocarbon-degrading bacterium isolated from the deep-sea overlying water using an in-situ strategy from the South China Sea basin.</title>
        <authorList>
            <person name="Dong C."/>
            <person name="Chen Y."/>
            <person name="Shao Z."/>
        </authorList>
    </citation>
    <scope>NUCLEOTIDE SEQUENCE [LARGE SCALE GENOMIC DNA]</scope>
    <source>
        <strain evidence="2">alknpb1M-1</strain>
    </source>
</reference>
<protein>
    <submittedName>
        <fullName evidence="1">Uncharacterized protein</fullName>
    </submittedName>
</protein>
<name>A0ABY6A5F7_9GAMM</name>
<organism evidence="1 2">
    <name type="scientific">Thalassolituus hydrocarboniclasticus</name>
    <dbReference type="NCBI Taxonomy" id="2742796"/>
    <lineage>
        <taxon>Bacteria</taxon>
        <taxon>Pseudomonadati</taxon>
        <taxon>Pseudomonadota</taxon>
        <taxon>Gammaproteobacteria</taxon>
        <taxon>Oceanospirillales</taxon>
        <taxon>Oceanospirillaceae</taxon>
        <taxon>Thalassolituus</taxon>
    </lineage>
</organism>
<sequence>MEFPQESGAGAQQEQQRRFTAYFDLLPGITRQFGEVMASNRKAKINSAIVESLHLSPEEDAGNVAGPAALCDDMICTDEAA</sequence>
<keyword evidence="2" id="KW-1185">Reference proteome</keyword>
<gene>
    <name evidence="1" type="ORF">HUF19_02090</name>
</gene>
<dbReference type="Proteomes" id="UP001065322">
    <property type="component" value="Chromosome"/>
</dbReference>
<accession>A0ABY6A5F7</accession>
<dbReference type="EMBL" id="CP054475">
    <property type="protein sequence ID" value="UXD86311.1"/>
    <property type="molecule type" value="Genomic_DNA"/>
</dbReference>
<evidence type="ECO:0000313" key="1">
    <source>
        <dbReference type="EMBL" id="UXD86311.1"/>
    </source>
</evidence>
<evidence type="ECO:0000313" key="2">
    <source>
        <dbReference type="Proteomes" id="UP001065322"/>
    </source>
</evidence>